<gene>
    <name evidence="9" type="ORF">HNQ77_002342</name>
</gene>
<dbReference type="Pfam" id="PF13471">
    <property type="entry name" value="Transglut_core3"/>
    <property type="match status" value="1"/>
</dbReference>
<evidence type="ECO:0000256" key="4">
    <source>
        <dbReference type="ARBA" id="ARBA00022801"/>
    </source>
</evidence>
<dbReference type="PANTHER" id="PTHR42881:SF2">
    <property type="entry name" value="PROLYL ENDOPEPTIDASE"/>
    <property type="match status" value="1"/>
</dbReference>
<evidence type="ECO:0000313" key="9">
    <source>
        <dbReference type="EMBL" id="MBB6144390.1"/>
    </source>
</evidence>
<dbReference type="PRINTS" id="PR00862">
    <property type="entry name" value="PROLIGOPTASE"/>
</dbReference>
<dbReference type="Proteomes" id="UP000538666">
    <property type="component" value="Unassembled WGS sequence"/>
</dbReference>
<evidence type="ECO:0000259" key="7">
    <source>
        <dbReference type="Pfam" id="PF02897"/>
    </source>
</evidence>
<dbReference type="SUPFAM" id="SSF53474">
    <property type="entry name" value="alpha/beta-Hydrolases"/>
    <property type="match status" value="1"/>
</dbReference>
<keyword evidence="10" id="KW-1185">Reference proteome</keyword>
<dbReference type="Gene3D" id="3.40.50.1820">
    <property type="entry name" value="alpha/beta hydrolase"/>
    <property type="match status" value="1"/>
</dbReference>
<keyword evidence="4 9" id="KW-0378">Hydrolase</keyword>
<dbReference type="SUPFAM" id="SSF50993">
    <property type="entry name" value="Peptidase/esterase 'gauge' domain"/>
    <property type="match status" value="1"/>
</dbReference>
<evidence type="ECO:0000313" key="10">
    <source>
        <dbReference type="Proteomes" id="UP000538666"/>
    </source>
</evidence>
<evidence type="ECO:0000256" key="3">
    <source>
        <dbReference type="ARBA" id="ARBA00022670"/>
    </source>
</evidence>
<dbReference type="InterPro" id="IPR023302">
    <property type="entry name" value="Pept_S9A_N"/>
</dbReference>
<keyword evidence="5" id="KW-0720">Serine protease</keyword>
<dbReference type="GO" id="GO:0006508">
    <property type="term" value="P:proteolysis"/>
    <property type="evidence" value="ECO:0007669"/>
    <property type="project" value="UniProtKB-KW"/>
</dbReference>
<dbReference type="Pfam" id="PF02897">
    <property type="entry name" value="Peptidase_S9_N"/>
    <property type="match status" value="1"/>
</dbReference>
<dbReference type="InterPro" id="IPR029058">
    <property type="entry name" value="AB_hydrolase_fold"/>
</dbReference>
<dbReference type="PANTHER" id="PTHR42881">
    <property type="entry name" value="PROLYL ENDOPEPTIDASE"/>
    <property type="match status" value="1"/>
</dbReference>
<feature type="domain" description="Peptidase S9A N-terminal" evidence="7">
    <location>
        <begin position="2"/>
        <end position="381"/>
    </location>
</feature>
<dbReference type="EC" id="3.4.21.26" evidence="2"/>
<dbReference type="Gene3D" id="2.130.10.120">
    <property type="entry name" value="Prolyl oligopeptidase, N-terminal domain"/>
    <property type="match status" value="1"/>
</dbReference>
<dbReference type="Pfam" id="PF00326">
    <property type="entry name" value="Peptidase_S9"/>
    <property type="match status" value="1"/>
</dbReference>
<comment type="caution">
    <text evidence="9">The sequence shown here is derived from an EMBL/GenBank/DDBJ whole genome shotgun (WGS) entry which is preliminary data.</text>
</comment>
<protein>
    <recommendedName>
        <fullName evidence="2">prolyl oligopeptidase</fullName>
        <ecNumber evidence="2">3.4.21.26</ecNumber>
    </recommendedName>
</protein>
<feature type="domain" description="Microcin J25-processing protein McjB C-terminal" evidence="8">
    <location>
        <begin position="687"/>
        <end position="780"/>
    </location>
</feature>
<name>A0A841JTA6_9BACT</name>
<dbReference type="NCBIfam" id="NF033537">
    <property type="entry name" value="lasso_biosyn_B2"/>
    <property type="match status" value="1"/>
</dbReference>
<dbReference type="InterPro" id="IPR002470">
    <property type="entry name" value="Peptidase_S9A"/>
</dbReference>
<comment type="catalytic activity">
    <reaction evidence="1">
        <text>Hydrolysis of Pro-|-Xaa &gt;&gt; Ala-|-Xaa in oligopeptides.</text>
        <dbReference type="EC" id="3.4.21.26"/>
    </reaction>
</comment>
<dbReference type="InterPro" id="IPR001375">
    <property type="entry name" value="Peptidase_S9_cat"/>
</dbReference>
<sequence length="783" mass="88643">MADPYRWLEGRNCPETEEWLADQGKRFKDYFQRLGSLDPLRSRVREFLDVDATDQIGKVQGRYFYRKRRVGEQQASIYVMDSHARAEHVLVDPRILGIYASVGIYRISKDGNMVAYELKQGGEHSKAIHVVETNSRRTLTDHLPTGLSRGFAFRHAADGFYYCHDFLGNDPMNPLSNHQVRFHRFGTDIADDEVLLSFPRSYASKLVFNAGDKMLSAVLYQKRGDQYLVDLHVGHQDCHGSWNRIAQNVPAPFNPFINRDKLLVVSYDRAPKGQIVELDPIDCHQIRVVVPEWKVPITRLTVIHDRIYINYLVGAEAAVRIWSFDGEYLGEIPLEKGCTWDILPTYSSEAEELFLSRESFTKPPTLYSFSVDTRERAVWSQNSVAALNFPIAYQKSMYTAEDGTSIAILLVSSSTLSLKDRPVVMTAYGGFGVTLTPQFSAFISIMLERGFVFALPEIRGGGEHGTDWHEAARRRSRQVAIDDFIAAAKWICEEGITKPAKLAIFGGSNSGLLVGAAITQRPDLFGAGLCVAPLLDMVRYHRFDRAHVWAQEYGTSDDPDDFEALYNYSPYHHVEEGRNYPSLLFVTGDKDTRCNPAHARKMTAQLQNRVAQISPILLDYNPQRGHSPTMPLAVRIDALVHRIAFLCGELGVATHEEHCPVRLISSASGCLLKTEWYLQRHREKPLQSVLEGIPTAEHNTKRYSVQLVCRAIDVACVLYFKEVKCLQRSVALTMLLRRYGLAAELVIGGQIVPPKFHAWVEMDGLVVNDKSYVSELYRELQRC</sequence>
<proteinExistence type="predicted"/>
<accession>A0A841JTA6</accession>
<evidence type="ECO:0000259" key="6">
    <source>
        <dbReference type="Pfam" id="PF00326"/>
    </source>
</evidence>
<dbReference type="InterPro" id="IPR051167">
    <property type="entry name" value="Prolyl_oligopep/macrocyclase"/>
</dbReference>
<dbReference type="InterPro" id="IPR053521">
    <property type="entry name" value="McjB-like"/>
</dbReference>
<feature type="domain" description="Peptidase S9 prolyl oligopeptidase catalytic" evidence="6">
    <location>
        <begin position="438"/>
        <end position="650"/>
    </location>
</feature>
<keyword evidence="3" id="KW-0645">Protease</keyword>
<dbReference type="AlphaFoldDB" id="A0A841JTA6"/>
<dbReference type="GO" id="GO:0070012">
    <property type="term" value="F:oligopeptidase activity"/>
    <property type="evidence" value="ECO:0007669"/>
    <property type="project" value="TreeGrafter"/>
</dbReference>
<dbReference type="EMBL" id="JACHEK010000004">
    <property type="protein sequence ID" value="MBB6144390.1"/>
    <property type="molecule type" value="Genomic_DNA"/>
</dbReference>
<evidence type="ECO:0000256" key="5">
    <source>
        <dbReference type="ARBA" id="ARBA00022825"/>
    </source>
</evidence>
<reference evidence="9 10" key="1">
    <citation type="submission" date="2020-08" db="EMBL/GenBank/DDBJ databases">
        <title>Genomic Encyclopedia of Type Strains, Phase IV (KMG-IV): sequencing the most valuable type-strain genomes for metagenomic binning, comparative biology and taxonomic classification.</title>
        <authorList>
            <person name="Goeker M."/>
        </authorList>
    </citation>
    <scope>NUCLEOTIDE SEQUENCE [LARGE SCALE GENOMIC DNA]</scope>
    <source>
        <strain evidence="9 10">DSM 103733</strain>
    </source>
</reference>
<evidence type="ECO:0000256" key="2">
    <source>
        <dbReference type="ARBA" id="ARBA00011897"/>
    </source>
</evidence>
<evidence type="ECO:0000256" key="1">
    <source>
        <dbReference type="ARBA" id="ARBA00001070"/>
    </source>
</evidence>
<evidence type="ECO:0000259" key="8">
    <source>
        <dbReference type="Pfam" id="PF13471"/>
    </source>
</evidence>
<dbReference type="GO" id="GO:0004252">
    <property type="term" value="F:serine-type endopeptidase activity"/>
    <property type="evidence" value="ECO:0007669"/>
    <property type="project" value="UniProtKB-EC"/>
</dbReference>
<dbReference type="InterPro" id="IPR032708">
    <property type="entry name" value="McjB_C"/>
</dbReference>
<dbReference type="GO" id="GO:0005829">
    <property type="term" value="C:cytosol"/>
    <property type="evidence" value="ECO:0007669"/>
    <property type="project" value="TreeGrafter"/>
</dbReference>
<organism evidence="9 10">
    <name type="scientific">Silvibacterium bohemicum</name>
    <dbReference type="NCBI Taxonomy" id="1577686"/>
    <lineage>
        <taxon>Bacteria</taxon>
        <taxon>Pseudomonadati</taxon>
        <taxon>Acidobacteriota</taxon>
        <taxon>Terriglobia</taxon>
        <taxon>Terriglobales</taxon>
        <taxon>Acidobacteriaceae</taxon>
        <taxon>Silvibacterium</taxon>
    </lineage>
</organism>